<dbReference type="EMBL" id="LJIJ01000002">
    <property type="protein sequence ID" value="ODN06610.1"/>
    <property type="molecule type" value="Genomic_DNA"/>
</dbReference>
<dbReference type="SUPFAM" id="SSF81383">
    <property type="entry name" value="F-box domain"/>
    <property type="match status" value="1"/>
</dbReference>
<protein>
    <recommendedName>
        <fullName evidence="3">F-box domain-containing protein</fullName>
    </recommendedName>
</protein>
<evidence type="ECO:0008006" key="3">
    <source>
        <dbReference type="Google" id="ProtNLM"/>
    </source>
</evidence>
<dbReference type="Proteomes" id="UP000094527">
    <property type="component" value="Unassembled WGS sequence"/>
</dbReference>
<proteinExistence type="predicted"/>
<evidence type="ECO:0000313" key="1">
    <source>
        <dbReference type="EMBL" id="ODN06610.1"/>
    </source>
</evidence>
<reference evidence="1 2" key="1">
    <citation type="journal article" date="2016" name="Genome Biol. Evol.">
        <title>Gene Family Evolution Reflects Adaptation to Soil Environmental Stressors in the Genome of the Collembolan Orchesella cincta.</title>
        <authorList>
            <person name="Faddeeva-Vakhrusheva A."/>
            <person name="Derks M.F."/>
            <person name="Anvar S.Y."/>
            <person name="Agamennone V."/>
            <person name="Suring W."/>
            <person name="Smit S."/>
            <person name="van Straalen N.M."/>
            <person name="Roelofs D."/>
        </authorList>
    </citation>
    <scope>NUCLEOTIDE SEQUENCE [LARGE SCALE GENOMIC DNA]</scope>
    <source>
        <tissue evidence="1">Mixed pool</tissue>
    </source>
</reference>
<accession>A0A1D2NMV6</accession>
<comment type="caution">
    <text evidence="1">The sequence shown here is derived from an EMBL/GenBank/DDBJ whole genome shotgun (WGS) entry which is preliminary data.</text>
</comment>
<keyword evidence="2" id="KW-1185">Reference proteome</keyword>
<dbReference type="AlphaFoldDB" id="A0A1D2NMV6"/>
<name>A0A1D2NMV6_ORCCI</name>
<evidence type="ECO:0000313" key="2">
    <source>
        <dbReference type="Proteomes" id="UP000094527"/>
    </source>
</evidence>
<dbReference type="CDD" id="cd09917">
    <property type="entry name" value="F-box_SF"/>
    <property type="match status" value="1"/>
</dbReference>
<gene>
    <name evidence="1" type="ORF">Ocin01_00070</name>
</gene>
<dbReference type="InterPro" id="IPR036047">
    <property type="entry name" value="F-box-like_dom_sf"/>
</dbReference>
<sequence>MELKLPEEIFPLEVWGMILKNLESPLDELNCSRTCKAWAKLLEKKKKTYLMTEVFPILRKYLDSEKDNDSNQINQIENPNPDPVLIMRLVCKAWKFGVDNDIQNDRNHTNIGFDSSLVKNDAELFRLRPSPPTYGVYKFSSFFNGDLDNWFSSGFDPDTNPFISRFVSYDDRIYPCYSIDGRRVEDFQRNFTTLLNQYGSHIWHAILNIHVWEEDIPYNQKRAYKLVKGYLDLMPNLRTLQVMFSIDVSIDITHSALRQPDRDVNKLLERKPLPKLVHLTTLTMKDVPAPLESGLLMKNQHVQKLSFQSTPPVLTIAAALPDFINTLQMENLDEWQTSINCEDDLVTLQTLPWSVNSLRIHFENLTLDSCFQSVSAARLSSTLKHLIVVPLEKEDVVIGRTGKLGVPHLKTLEMIVPANLKNIDFLTPNCTTLVNLQLNMVMDGRKDADKIHPMTTRLMKKKAGESLIQYDGYTSRMYESNIWTHLPALKRLKIAKKFNCERESPFGCPCCPTNSTIKKCKFTRGGYNGLQRNQN</sequence>
<organism evidence="1 2">
    <name type="scientific">Orchesella cincta</name>
    <name type="common">Springtail</name>
    <name type="synonym">Podura cincta</name>
    <dbReference type="NCBI Taxonomy" id="48709"/>
    <lineage>
        <taxon>Eukaryota</taxon>
        <taxon>Metazoa</taxon>
        <taxon>Ecdysozoa</taxon>
        <taxon>Arthropoda</taxon>
        <taxon>Hexapoda</taxon>
        <taxon>Collembola</taxon>
        <taxon>Entomobryomorpha</taxon>
        <taxon>Entomobryoidea</taxon>
        <taxon>Orchesellidae</taxon>
        <taxon>Orchesellinae</taxon>
        <taxon>Orchesella</taxon>
    </lineage>
</organism>